<evidence type="ECO:0000313" key="3">
    <source>
        <dbReference type="EMBL" id="PSL00091.1"/>
    </source>
</evidence>
<keyword evidence="3" id="KW-0238">DNA-binding</keyword>
<sequence length="79" mass="8837">MEDDPISSLLAAARENGREQPPLEALGAAVRLREELERLEAVHVRRARVDGYTWSEIATILGVSKQAVHKKYGGRRRDA</sequence>
<keyword evidence="3" id="KW-0371">Homeobox</keyword>
<evidence type="ECO:0000256" key="1">
    <source>
        <dbReference type="SAM" id="MobiDB-lite"/>
    </source>
</evidence>
<dbReference type="Proteomes" id="UP000240542">
    <property type="component" value="Unassembled WGS sequence"/>
</dbReference>
<accession>A0A2P8DSA4</accession>
<dbReference type="InterPro" id="IPR013324">
    <property type="entry name" value="RNA_pol_sigma_r3/r4-like"/>
</dbReference>
<dbReference type="InterPro" id="IPR053812">
    <property type="entry name" value="HTH_Sigma70_ECF-like"/>
</dbReference>
<keyword evidence="4" id="KW-1185">Reference proteome</keyword>
<gene>
    <name evidence="3" type="ORF">CLV63_102217</name>
</gene>
<name>A0A2P8DSA4_9ACTN</name>
<dbReference type="RefSeq" id="WP_106581456.1">
    <property type="nucleotide sequence ID" value="NZ_PYGA01000002.1"/>
</dbReference>
<dbReference type="EMBL" id="PYGA01000002">
    <property type="protein sequence ID" value="PSL00091.1"/>
    <property type="molecule type" value="Genomic_DNA"/>
</dbReference>
<reference evidence="3 4" key="1">
    <citation type="submission" date="2018-03" db="EMBL/GenBank/DDBJ databases">
        <title>Genomic Encyclopedia of Archaeal and Bacterial Type Strains, Phase II (KMG-II): from individual species to whole genera.</title>
        <authorList>
            <person name="Goeker M."/>
        </authorList>
    </citation>
    <scope>NUCLEOTIDE SEQUENCE [LARGE SCALE GENOMIC DNA]</scope>
    <source>
        <strain evidence="3 4">DSM 45312</strain>
    </source>
</reference>
<organism evidence="3 4">
    <name type="scientific">Murinocardiopsis flavida</name>
    <dbReference type="NCBI Taxonomy" id="645275"/>
    <lineage>
        <taxon>Bacteria</taxon>
        <taxon>Bacillati</taxon>
        <taxon>Actinomycetota</taxon>
        <taxon>Actinomycetes</taxon>
        <taxon>Streptosporangiales</taxon>
        <taxon>Nocardiopsidaceae</taxon>
        <taxon>Murinocardiopsis</taxon>
    </lineage>
</organism>
<protein>
    <submittedName>
        <fullName evidence="3">Homeodomain-like domain-containing protein</fullName>
    </submittedName>
</protein>
<dbReference type="AlphaFoldDB" id="A0A2P8DSA4"/>
<feature type="region of interest" description="Disordered" evidence="1">
    <location>
        <begin position="1"/>
        <end position="21"/>
    </location>
</feature>
<dbReference type="GO" id="GO:0003677">
    <property type="term" value="F:DNA binding"/>
    <property type="evidence" value="ECO:0007669"/>
    <property type="project" value="UniProtKB-KW"/>
</dbReference>
<comment type="caution">
    <text evidence="3">The sequence shown here is derived from an EMBL/GenBank/DDBJ whole genome shotgun (WGS) entry which is preliminary data.</text>
</comment>
<evidence type="ECO:0000313" key="4">
    <source>
        <dbReference type="Proteomes" id="UP000240542"/>
    </source>
</evidence>
<dbReference type="OrthoDB" id="3579809at2"/>
<proteinExistence type="predicted"/>
<dbReference type="SUPFAM" id="SSF88659">
    <property type="entry name" value="Sigma3 and sigma4 domains of RNA polymerase sigma factors"/>
    <property type="match status" value="1"/>
</dbReference>
<dbReference type="Pfam" id="PF07638">
    <property type="entry name" value="Sigma70_ECF"/>
    <property type="match status" value="1"/>
</dbReference>
<feature type="domain" description="RNA polymerase sigma-70 ECF-like HTH" evidence="2">
    <location>
        <begin position="30"/>
        <end position="72"/>
    </location>
</feature>
<evidence type="ECO:0000259" key="2">
    <source>
        <dbReference type="Pfam" id="PF07638"/>
    </source>
</evidence>